<evidence type="ECO:0000313" key="3">
    <source>
        <dbReference type="Proteomes" id="UP001432027"/>
    </source>
</evidence>
<feature type="domain" description="C2H2-type" evidence="1">
    <location>
        <begin position="32"/>
        <end position="53"/>
    </location>
</feature>
<dbReference type="EMBL" id="BTSX01000002">
    <property type="protein sequence ID" value="GMS85455.1"/>
    <property type="molecule type" value="Genomic_DNA"/>
</dbReference>
<organism evidence="2 3">
    <name type="scientific">Pristionchus entomophagus</name>
    <dbReference type="NCBI Taxonomy" id="358040"/>
    <lineage>
        <taxon>Eukaryota</taxon>
        <taxon>Metazoa</taxon>
        <taxon>Ecdysozoa</taxon>
        <taxon>Nematoda</taxon>
        <taxon>Chromadorea</taxon>
        <taxon>Rhabditida</taxon>
        <taxon>Rhabditina</taxon>
        <taxon>Diplogasteromorpha</taxon>
        <taxon>Diplogasteroidea</taxon>
        <taxon>Neodiplogasteridae</taxon>
        <taxon>Pristionchus</taxon>
    </lineage>
</organism>
<dbReference type="AlphaFoldDB" id="A0AAV5SZD9"/>
<proteinExistence type="predicted"/>
<comment type="caution">
    <text evidence="2">The sequence shown here is derived from an EMBL/GenBank/DDBJ whole genome shotgun (WGS) entry which is preliminary data.</text>
</comment>
<reference evidence="2" key="1">
    <citation type="submission" date="2023-10" db="EMBL/GenBank/DDBJ databases">
        <title>Genome assembly of Pristionchus species.</title>
        <authorList>
            <person name="Yoshida K."/>
            <person name="Sommer R.J."/>
        </authorList>
    </citation>
    <scope>NUCLEOTIDE SEQUENCE</scope>
    <source>
        <strain evidence="2">RS0144</strain>
    </source>
</reference>
<gene>
    <name evidence="2" type="ORF">PENTCL1PPCAC_7630</name>
</gene>
<dbReference type="InterPro" id="IPR013087">
    <property type="entry name" value="Znf_C2H2_type"/>
</dbReference>
<name>A0AAV5SZD9_9BILA</name>
<protein>
    <recommendedName>
        <fullName evidence="1">C2H2-type domain-containing protein</fullName>
    </recommendedName>
</protein>
<dbReference type="PROSITE" id="PS00028">
    <property type="entry name" value="ZINC_FINGER_C2H2_1"/>
    <property type="match status" value="1"/>
</dbReference>
<accession>A0AAV5SZD9</accession>
<evidence type="ECO:0000313" key="2">
    <source>
        <dbReference type="EMBL" id="GMS85455.1"/>
    </source>
</evidence>
<sequence length="77" mass="9002">MRVMHKIHAFKMLQQRVDDQLKLNITDILYSCDNCSFKCQHYQQLQDHLSMVHTTRTGLISVKPPTNNTPECITLDD</sequence>
<dbReference type="Proteomes" id="UP001432027">
    <property type="component" value="Unassembled WGS sequence"/>
</dbReference>
<evidence type="ECO:0000259" key="1">
    <source>
        <dbReference type="PROSITE" id="PS00028"/>
    </source>
</evidence>
<keyword evidence="3" id="KW-1185">Reference proteome</keyword>